<sequence length="741" mass="81598">MSRCRKPIILAAEGFTYFALSLIDALVHIIPKVGDSLQIFRPLDIFIGTASFVPLLLYTLFLLLYTNSELFLIISAQFRAIVMYSLLFVIPVIIALNGLASFFGISYPPSGTFGVQHMVAVGFTNNSAHTVFDIVTLALLVLYQGIHLCVALHRLNKAFRQRRSEATPDGIQVKTHLFHGLLWIIAGFLLGTVEVLVGFASGGYAVVLTRRILRLLGRACLIIGVINGVDRVEDFHIFRSADVQSRRRSTLRTLISNPRNSTFVHLSGHAFDPEAAPGSPTPTQMVEAKVFAFHVPGEKTARSSWLRPNRASVHSRPPSSAPFLQRTINLDRPARAALRPRFTDIDERRQKRVTVHYTTDDTPVLQLRRFSSLSLHKALLNTESFREHTLPRSKSLPPDFEGLKSLTSPVAPVPPLTFEAEAIPDSPPATATTVSTIEPAVIVTAKRAYSARSRQTIAGGHYLMEQERDSCGSDSMEAVHALAVQFPCTPPRTATQHPNEELNYQVPLWRAAYERNPNFSATGKIRGRVTPDPGVEMLTVTDDGATSIPISRQSSTHPTSRCWRSTLRQDLLEQRMLRRASIENALIVDTVLQGETMDPESLEASLPTPMSMNAVPLSGTPSQSYADTGLRTAKTLSADTTGAITSSSIASDEAELPGGTAMRIKSVGNVPRRMTPDPYVAFTRESIAVEVDITSAERQRGANAVVDPYTPTPIKVRRKLHRQSKVGEKQHERLGVARWVS</sequence>
<feature type="transmembrane region" description="Helical" evidence="1">
    <location>
        <begin position="45"/>
        <end position="65"/>
    </location>
</feature>
<evidence type="ECO:0000313" key="3">
    <source>
        <dbReference type="Proteomes" id="UP000287166"/>
    </source>
</evidence>
<reference evidence="2 3" key="1">
    <citation type="journal article" date="2018" name="Sci. Rep.">
        <title>Genome sequence of the cauliflower mushroom Sparassis crispa (Hanabiratake) and its association with beneficial usage.</title>
        <authorList>
            <person name="Kiyama R."/>
            <person name="Furutani Y."/>
            <person name="Kawaguchi K."/>
            <person name="Nakanishi T."/>
        </authorList>
    </citation>
    <scope>NUCLEOTIDE SEQUENCE [LARGE SCALE GENOMIC DNA]</scope>
</reference>
<gene>
    <name evidence="2" type="ORF">SCP_1701110</name>
</gene>
<evidence type="ECO:0000313" key="2">
    <source>
        <dbReference type="EMBL" id="GBE89786.1"/>
    </source>
</evidence>
<organism evidence="2 3">
    <name type="scientific">Sparassis crispa</name>
    <dbReference type="NCBI Taxonomy" id="139825"/>
    <lineage>
        <taxon>Eukaryota</taxon>
        <taxon>Fungi</taxon>
        <taxon>Dikarya</taxon>
        <taxon>Basidiomycota</taxon>
        <taxon>Agaricomycotina</taxon>
        <taxon>Agaricomycetes</taxon>
        <taxon>Polyporales</taxon>
        <taxon>Sparassidaceae</taxon>
        <taxon>Sparassis</taxon>
    </lineage>
</organism>
<protein>
    <submittedName>
        <fullName evidence="2">Uncharacterized protein</fullName>
    </submittedName>
</protein>
<proteinExistence type="predicted"/>
<dbReference type="InParanoid" id="A0A401H5R6"/>
<evidence type="ECO:0000256" key="1">
    <source>
        <dbReference type="SAM" id="Phobius"/>
    </source>
</evidence>
<dbReference type="AlphaFoldDB" id="A0A401H5R6"/>
<name>A0A401H5R6_9APHY</name>
<feature type="transmembrane region" description="Helical" evidence="1">
    <location>
        <begin position="86"/>
        <end position="107"/>
    </location>
</feature>
<feature type="transmembrane region" description="Helical" evidence="1">
    <location>
        <begin position="7"/>
        <end position="30"/>
    </location>
</feature>
<feature type="transmembrane region" description="Helical" evidence="1">
    <location>
        <begin position="181"/>
        <end position="207"/>
    </location>
</feature>
<dbReference type="RefSeq" id="XP_027620699.1">
    <property type="nucleotide sequence ID" value="XM_027764898.1"/>
</dbReference>
<dbReference type="EMBL" id="BFAD01000017">
    <property type="protein sequence ID" value="GBE89786.1"/>
    <property type="molecule type" value="Genomic_DNA"/>
</dbReference>
<dbReference type="STRING" id="139825.A0A401H5R6"/>
<keyword evidence="1" id="KW-1133">Transmembrane helix</keyword>
<dbReference type="GeneID" id="38786703"/>
<keyword evidence="3" id="KW-1185">Reference proteome</keyword>
<feature type="transmembrane region" description="Helical" evidence="1">
    <location>
        <begin position="127"/>
        <end position="153"/>
    </location>
</feature>
<dbReference type="OrthoDB" id="3219582at2759"/>
<comment type="caution">
    <text evidence="2">The sequence shown here is derived from an EMBL/GenBank/DDBJ whole genome shotgun (WGS) entry which is preliminary data.</text>
</comment>
<keyword evidence="1" id="KW-0812">Transmembrane</keyword>
<keyword evidence="1" id="KW-0472">Membrane</keyword>
<accession>A0A401H5R6</accession>
<dbReference type="Proteomes" id="UP000287166">
    <property type="component" value="Unassembled WGS sequence"/>
</dbReference>